<dbReference type="Proteomes" id="UP001300672">
    <property type="component" value="Chromosome"/>
</dbReference>
<protein>
    <submittedName>
        <fullName evidence="2">TerD family protein</fullName>
    </submittedName>
</protein>
<dbReference type="AlphaFoldDB" id="A0AA95KGH4"/>
<name>A0AA95KGH4_9GAMM</name>
<reference evidence="2" key="1">
    <citation type="journal article" date="2023" name="Int. J. Mol. Sci.">
        <title>Metagenomics Revealed a New Genus 'Candidatus Thiocaldithrix dubininis' gen. nov., sp. nov. and a New Species 'Candidatus Thiothrix putei' sp. nov. in the Family Thiotrichaceae, Some Members of Which Have Traits of Both Na+- and H+-Motive Energetics.</title>
        <authorList>
            <person name="Ravin N.V."/>
            <person name="Muntyan M.S."/>
            <person name="Smolyakov D.D."/>
            <person name="Rudenko T.S."/>
            <person name="Beletsky A.V."/>
            <person name="Mardanov A.V."/>
            <person name="Grabovich M.Y."/>
        </authorList>
    </citation>
    <scope>NUCLEOTIDE SEQUENCE</scope>
    <source>
        <strain evidence="2">GKL-01</strain>
    </source>
</reference>
<proteinExistence type="predicted"/>
<dbReference type="GO" id="GO:0046690">
    <property type="term" value="P:response to tellurium ion"/>
    <property type="evidence" value="ECO:0007669"/>
    <property type="project" value="UniProtKB-KW"/>
</dbReference>
<dbReference type="Gene3D" id="2.60.60.30">
    <property type="entry name" value="sav2460 like domains"/>
    <property type="match status" value="1"/>
</dbReference>
<dbReference type="PANTHER" id="PTHR32097:SF18">
    <property type="entry name" value="RING-TYPE DOMAIN-CONTAINING PROTEIN"/>
    <property type="match status" value="1"/>
</dbReference>
<sequence length="712" mass="80421">MDTLTLALKKMNAVVWETPAEKATDTNPSLVLTLNANLMSLGYCLSPTLFHTLNWMSAAEVALLGEEMLSVLNTLKGSHVKHQPMYPNFPQQVIHADDVELYLNAIVHYFSLGTWQPDYQELPRKFAFEYTKFQAIEQISLSEFQRLFTTLLSSRDSLSAADKAIVQWFLREAGHEPLPLPDEIPFHENKCLVSAHWLGKGIDITPLIKTTTDILRLVTHLSKGDVSLAENTKFRSLKRAWRKRLVLQLERVINEEDIGRHFNKWIRVFHNLHVGDYAKLAPKTYAIANKARNGQALHSFYSDVELTLMTYDVSGAIKVLRARPGEFARRLDHLLRVAQHCDVQLVRDQAALPATEQQSALYYQEQVVDSFLKVVNDIPSRNLTQLLGHLKTRFSAVKQRVVYPKGSLQKAVLLSSELPALAETVVNALITGIENSLSQRFSVLPALGKVWIDPLLQKCPLPTQQRSTSDGLFTVARGTRIPLAESRDDTIRLFIYWIGMDIDLSATFHAEDGRLLEHVSYTNLRSAKYNAYHSGDITRAPNGASEFIDIDIPSAAKHARYLAMTVMVFNGPSFADHKACFVGWMLRKKPNHNAIYEPATVQQKLNLTQNCRSMIPVLFDLHLREVVWTDLPILKDAYDYGNNVRNNSASIQDKLNAIVNTQNRLSLYDLFRLHALGRGEWVASQADAETVFAMNAGITPFHVNEINANFLV</sequence>
<accession>A0AA95KGH4</accession>
<organism evidence="2">
    <name type="scientific">Candidatus Thiocaldithrix dubininis</name>
    <dbReference type="NCBI Taxonomy" id="3080823"/>
    <lineage>
        <taxon>Bacteria</taxon>
        <taxon>Pseudomonadati</taxon>
        <taxon>Pseudomonadota</taxon>
        <taxon>Gammaproteobacteria</taxon>
        <taxon>Thiotrichales</taxon>
        <taxon>Thiotrichaceae</taxon>
        <taxon>Candidatus Thiocaldithrix</taxon>
    </lineage>
</organism>
<gene>
    <name evidence="2" type="ORF">QJT80_08920</name>
</gene>
<evidence type="ECO:0000256" key="1">
    <source>
        <dbReference type="ARBA" id="ARBA00022686"/>
    </source>
</evidence>
<dbReference type="KEGG" id="tdu:QJT80_08920"/>
<evidence type="ECO:0000313" key="2">
    <source>
        <dbReference type="EMBL" id="WGZ89625.1"/>
    </source>
</evidence>
<dbReference type="InterPro" id="IPR051324">
    <property type="entry name" value="Stress/Tellurium_Resist"/>
</dbReference>
<keyword evidence="1" id="KW-0778">Tellurium resistance</keyword>
<dbReference type="InterPro" id="IPR003325">
    <property type="entry name" value="TerD"/>
</dbReference>
<reference evidence="2" key="2">
    <citation type="submission" date="2023-04" db="EMBL/GenBank/DDBJ databases">
        <authorList>
            <person name="Beletskiy A.V."/>
            <person name="Mardanov A.V."/>
            <person name="Ravin N.V."/>
        </authorList>
    </citation>
    <scope>NUCLEOTIDE SEQUENCE</scope>
    <source>
        <strain evidence="2">GKL-01</strain>
    </source>
</reference>
<dbReference type="EMBL" id="CP124755">
    <property type="protein sequence ID" value="WGZ89625.1"/>
    <property type="molecule type" value="Genomic_DNA"/>
</dbReference>
<dbReference type="CDD" id="cd06974">
    <property type="entry name" value="TerD_like"/>
    <property type="match status" value="1"/>
</dbReference>
<dbReference type="PANTHER" id="PTHR32097">
    <property type="entry name" value="CAMP-BINDING PROTEIN 1-RELATED"/>
    <property type="match status" value="1"/>
</dbReference>